<dbReference type="InterPro" id="IPR005817">
    <property type="entry name" value="Wnt"/>
</dbReference>
<feature type="signal peptide" evidence="9">
    <location>
        <begin position="1"/>
        <end position="23"/>
    </location>
</feature>
<dbReference type="GO" id="GO:0005109">
    <property type="term" value="F:frizzled binding"/>
    <property type="evidence" value="ECO:0007669"/>
    <property type="project" value="TreeGrafter"/>
</dbReference>
<evidence type="ECO:0000256" key="6">
    <source>
        <dbReference type="ARBA" id="ARBA00022687"/>
    </source>
</evidence>
<evidence type="ECO:0000256" key="2">
    <source>
        <dbReference type="ARBA" id="ARBA00005683"/>
    </source>
</evidence>
<name>A0A0R3WS94_HYDTA</name>
<dbReference type="GO" id="GO:0060070">
    <property type="term" value="P:canonical Wnt signaling pathway"/>
    <property type="evidence" value="ECO:0007669"/>
    <property type="project" value="TreeGrafter"/>
</dbReference>
<evidence type="ECO:0000256" key="3">
    <source>
        <dbReference type="ARBA" id="ARBA00022473"/>
    </source>
</evidence>
<keyword evidence="4" id="KW-0964">Secreted</keyword>
<evidence type="ECO:0000256" key="7">
    <source>
        <dbReference type="ARBA" id="ARBA00023157"/>
    </source>
</evidence>
<accession>A0A0R3WS94</accession>
<evidence type="ECO:0000313" key="12">
    <source>
        <dbReference type="WBParaSite" id="TTAC_0000363401-mRNA-1"/>
    </source>
</evidence>
<comment type="subcellular location">
    <subcellularLocation>
        <location evidence="1 8">Secreted</location>
        <location evidence="1 8">Extracellular space</location>
        <location evidence="1 8">Extracellular matrix</location>
    </subcellularLocation>
</comment>
<evidence type="ECO:0000313" key="10">
    <source>
        <dbReference type="EMBL" id="VDM22996.1"/>
    </source>
</evidence>
<organism evidence="12">
    <name type="scientific">Hydatigena taeniaeformis</name>
    <name type="common">Feline tapeworm</name>
    <name type="synonym">Taenia taeniaeformis</name>
    <dbReference type="NCBI Taxonomy" id="6205"/>
    <lineage>
        <taxon>Eukaryota</taxon>
        <taxon>Metazoa</taxon>
        <taxon>Spiralia</taxon>
        <taxon>Lophotrochozoa</taxon>
        <taxon>Platyhelminthes</taxon>
        <taxon>Cestoda</taxon>
        <taxon>Eucestoda</taxon>
        <taxon>Cyclophyllidea</taxon>
        <taxon>Taeniidae</taxon>
        <taxon>Hydatigera</taxon>
    </lineage>
</organism>
<dbReference type="GO" id="GO:0005125">
    <property type="term" value="F:cytokine activity"/>
    <property type="evidence" value="ECO:0007669"/>
    <property type="project" value="TreeGrafter"/>
</dbReference>
<keyword evidence="6 8" id="KW-0879">Wnt signaling pathway</keyword>
<dbReference type="AlphaFoldDB" id="A0A0R3WS94"/>
<reference evidence="12" key="1">
    <citation type="submission" date="2017-02" db="UniProtKB">
        <authorList>
            <consortium name="WormBaseParasite"/>
        </authorList>
    </citation>
    <scope>IDENTIFICATION</scope>
</reference>
<proteinExistence type="inferred from homology"/>
<comment type="similarity">
    <text evidence="2 8">Belongs to the Wnt family.</text>
</comment>
<evidence type="ECO:0000256" key="8">
    <source>
        <dbReference type="RuleBase" id="RU003500"/>
    </source>
</evidence>
<dbReference type="PANTHER" id="PTHR12027">
    <property type="entry name" value="WNT RELATED"/>
    <property type="match status" value="1"/>
</dbReference>
<evidence type="ECO:0000256" key="9">
    <source>
        <dbReference type="SAM" id="SignalP"/>
    </source>
</evidence>
<keyword evidence="7" id="KW-1015">Disulfide bond</keyword>
<dbReference type="OrthoDB" id="5945655at2759"/>
<evidence type="ECO:0000256" key="1">
    <source>
        <dbReference type="ARBA" id="ARBA00004498"/>
    </source>
</evidence>
<dbReference type="WBParaSite" id="TTAC_0000363401-mRNA-1">
    <property type="protein sequence ID" value="TTAC_0000363401-mRNA-1"/>
    <property type="gene ID" value="TTAC_0000363401"/>
</dbReference>
<evidence type="ECO:0000256" key="4">
    <source>
        <dbReference type="ARBA" id="ARBA00022525"/>
    </source>
</evidence>
<keyword evidence="9" id="KW-0732">Signal</keyword>
<dbReference type="GO" id="GO:0005615">
    <property type="term" value="C:extracellular space"/>
    <property type="evidence" value="ECO:0007669"/>
    <property type="project" value="TreeGrafter"/>
</dbReference>
<dbReference type="Pfam" id="PF00110">
    <property type="entry name" value="wnt"/>
    <property type="match status" value="1"/>
</dbReference>
<dbReference type="Proteomes" id="UP000274429">
    <property type="component" value="Unassembled WGS sequence"/>
</dbReference>
<sequence>MLNDLRVSMLSLLLAALLHPIFTLAPHPVTPSSAILRRILRAPLSGRQSTPSAITFHKPRTMTQQLNPLELAIDSTFGFVASEEASEAACQRIPGLSNHQRNLCRSNPGLIWALVDGTQLGLYECVHQFKHERWNCSMARVLLGRPQSETVLLSKNPSPTMNLFGELQKILEKGKNFSPYSASNSDYC</sequence>
<comment type="function">
    <text evidence="8">Ligand for members of the frizzled family of seven transmembrane receptors.</text>
</comment>
<dbReference type="STRING" id="6205.A0A0R3WS94"/>
<feature type="chain" id="PRO_5043133013" description="Protein Wnt" evidence="9">
    <location>
        <begin position="24"/>
        <end position="188"/>
    </location>
</feature>
<reference evidence="10 11" key="2">
    <citation type="submission" date="2018-11" db="EMBL/GenBank/DDBJ databases">
        <authorList>
            <consortium name="Pathogen Informatics"/>
        </authorList>
    </citation>
    <scope>NUCLEOTIDE SEQUENCE [LARGE SCALE GENOMIC DNA]</scope>
</reference>
<keyword evidence="3 8" id="KW-0217">Developmental protein</keyword>
<protein>
    <recommendedName>
        <fullName evidence="8">Protein Wnt</fullName>
    </recommendedName>
</protein>
<evidence type="ECO:0000256" key="5">
    <source>
        <dbReference type="ARBA" id="ARBA00022530"/>
    </source>
</evidence>
<dbReference type="EMBL" id="UYWX01002749">
    <property type="protein sequence ID" value="VDM22996.1"/>
    <property type="molecule type" value="Genomic_DNA"/>
</dbReference>
<evidence type="ECO:0000313" key="11">
    <source>
        <dbReference type="Proteomes" id="UP000274429"/>
    </source>
</evidence>
<keyword evidence="11" id="KW-1185">Reference proteome</keyword>
<gene>
    <name evidence="10" type="ORF">TTAC_LOCUS3619</name>
</gene>
<dbReference type="GO" id="GO:0030182">
    <property type="term" value="P:neuron differentiation"/>
    <property type="evidence" value="ECO:0007669"/>
    <property type="project" value="TreeGrafter"/>
</dbReference>
<keyword evidence="5" id="KW-0272">Extracellular matrix</keyword>
<dbReference type="GO" id="GO:0045165">
    <property type="term" value="P:cell fate commitment"/>
    <property type="evidence" value="ECO:0007669"/>
    <property type="project" value="TreeGrafter"/>
</dbReference>